<dbReference type="HOGENOM" id="CLU_114237_0_0_1"/>
<sequence>MMVINYLFTAVFLSFLPFVFAPSTAVAAPSLNLPRTAEPVFPSQPPSCPICQASYPSISHCAEASDAFTDPSQILLDPQAFISVIECSCTDTFQSVFPQCVDCFIQTNQSGVLTPTQNLPSIVTGMRSICVLGSAILGNVSASEQNHTTTATSSTWAPTSTWTPIHPTSPGLHLPSSSDAFPRGTIWSAFLAIIAAVLASVISW</sequence>
<keyword evidence="4" id="KW-1185">Reference proteome</keyword>
<dbReference type="OrthoDB" id="3361196at2759"/>
<reference evidence="4" key="1">
    <citation type="journal article" date="2014" name="Proc. Natl. Acad. Sci. U.S.A.">
        <title>Extensive sampling of basidiomycete genomes demonstrates inadequacy of the white-rot/brown-rot paradigm for wood decay fungi.</title>
        <authorList>
            <person name="Riley R."/>
            <person name="Salamov A.A."/>
            <person name="Brown D.W."/>
            <person name="Nagy L.G."/>
            <person name="Floudas D."/>
            <person name="Held B.W."/>
            <person name="Levasseur A."/>
            <person name="Lombard V."/>
            <person name="Morin E."/>
            <person name="Otillar R."/>
            <person name="Lindquist E.A."/>
            <person name="Sun H."/>
            <person name="LaButti K.M."/>
            <person name="Schmutz J."/>
            <person name="Jabbour D."/>
            <person name="Luo H."/>
            <person name="Baker S.E."/>
            <person name="Pisabarro A.G."/>
            <person name="Walton J.D."/>
            <person name="Blanchette R.A."/>
            <person name="Henrissat B."/>
            <person name="Martin F."/>
            <person name="Cullen D."/>
            <person name="Hibbett D.S."/>
            <person name="Grigoriev I.V."/>
        </authorList>
    </citation>
    <scope>NUCLEOTIDE SEQUENCE [LARGE SCALE GENOMIC DNA]</scope>
    <source>
        <strain evidence="4">FD-172 SS1</strain>
    </source>
</reference>
<dbReference type="EMBL" id="KL198084">
    <property type="protein sequence ID" value="KDQ08909.1"/>
    <property type="molecule type" value="Genomic_DNA"/>
</dbReference>
<evidence type="ECO:0000256" key="2">
    <source>
        <dbReference type="SAM" id="SignalP"/>
    </source>
</evidence>
<proteinExistence type="predicted"/>
<evidence type="ECO:0008006" key="5">
    <source>
        <dbReference type="Google" id="ProtNLM"/>
    </source>
</evidence>
<dbReference type="Proteomes" id="UP000027195">
    <property type="component" value="Unassembled WGS sequence"/>
</dbReference>
<keyword evidence="1" id="KW-0472">Membrane</keyword>
<organism evidence="3 4">
    <name type="scientific">Botryobasidium botryosum (strain FD-172 SS1)</name>
    <dbReference type="NCBI Taxonomy" id="930990"/>
    <lineage>
        <taxon>Eukaryota</taxon>
        <taxon>Fungi</taxon>
        <taxon>Dikarya</taxon>
        <taxon>Basidiomycota</taxon>
        <taxon>Agaricomycotina</taxon>
        <taxon>Agaricomycetes</taxon>
        <taxon>Cantharellales</taxon>
        <taxon>Botryobasidiaceae</taxon>
        <taxon>Botryobasidium</taxon>
    </lineage>
</organism>
<feature type="signal peptide" evidence="2">
    <location>
        <begin position="1"/>
        <end position="21"/>
    </location>
</feature>
<evidence type="ECO:0000256" key="1">
    <source>
        <dbReference type="SAM" id="Phobius"/>
    </source>
</evidence>
<name>A0A067M072_BOTB1</name>
<dbReference type="AlphaFoldDB" id="A0A067M072"/>
<evidence type="ECO:0000313" key="3">
    <source>
        <dbReference type="EMBL" id="KDQ08909.1"/>
    </source>
</evidence>
<accession>A0A067M072</accession>
<feature type="chain" id="PRO_5001644272" description="Extracellular membrane protein CFEM domain-containing protein" evidence="2">
    <location>
        <begin position="22"/>
        <end position="204"/>
    </location>
</feature>
<keyword evidence="1" id="KW-0812">Transmembrane</keyword>
<feature type="transmembrane region" description="Helical" evidence="1">
    <location>
        <begin position="184"/>
        <end position="202"/>
    </location>
</feature>
<keyword evidence="1" id="KW-1133">Transmembrane helix</keyword>
<dbReference type="STRING" id="930990.A0A067M072"/>
<protein>
    <recommendedName>
        <fullName evidence="5">Extracellular membrane protein CFEM domain-containing protein</fullName>
    </recommendedName>
</protein>
<keyword evidence="2" id="KW-0732">Signal</keyword>
<evidence type="ECO:0000313" key="4">
    <source>
        <dbReference type="Proteomes" id="UP000027195"/>
    </source>
</evidence>
<dbReference type="InParanoid" id="A0A067M072"/>
<gene>
    <name evidence="3" type="ORF">BOTBODRAFT_138257</name>
</gene>